<evidence type="ECO:0000256" key="2">
    <source>
        <dbReference type="ARBA" id="ARBA00022679"/>
    </source>
</evidence>
<evidence type="ECO:0000256" key="1">
    <source>
        <dbReference type="ARBA" id="ARBA00022603"/>
    </source>
</evidence>
<name>A0A2T9WRR7_NANST</name>
<dbReference type="InterPro" id="IPR045097">
    <property type="entry name" value="Thymidate_synth/dCMP_Mease"/>
</dbReference>
<dbReference type="Pfam" id="PF14251">
    <property type="entry name" value="PterinBD-DUF4346"/>
    <property type="match status" value="1"/>
</dbReference>
<dbReference type="PANTHER" id="PTHR11548:SF1">
    <property type="entry name" value="THYMIDYLATE SYNTHASE 1"/>
    <property type="match status" value="1"/>
</dbReference>
<protein>
    <submittedName>
        <fullName evidence="5">Uncharacterized protein</fullName>
    </submittedName>
</protein>
<dbReference type="SUPFAM" id="SSF55831">
    <property type="entry name" value="Thymidylate synthase/dCMP hydroxymethylase"/>
    <property type="match status" value="1"/>
</dbReference>
<evidence type="ECO:0000259" key="4">
    <source>
        <dbReference type="Pfam" id="PF14251"/>
    </source>
</evidence>
<gene>
    <name evidence="6" type="ORF">DDW05_00415</name>
    <name evidence="5" type="ORF">DDW05_02715</name>
</gene>
<comment type="caution">
    <text evidence="5">The sequence shown here is derived from an EMBL/GenBank/DDBJ whole genome shotgun (WGS) entry which is preliminary data.</text>
</comment>
<evidence type="ECO:0000259" key="3">
    <source>
        <dbReference type="Pfam" id="PF00303"/>
    </source>
</evidence>
<dbReference type="GO" id="GO:0006231">
    <property type="term" value="P:dTMP biosynthetic process"/>
    <property type="evidence" value="ECO:0007669"/>
    <property type="project" value="TreeGrafter"/>
</dbReference>
<dbReference type="Proteomes" id="UP000245908">
    <property type="component" value="Unassembled WGS sequence"/>
</dbReference>
<dbReference type="EMBL" id="QEFH01000025">
    <property type="protein sequence ID" value="PVU70526.1"/>
    <property type="molecule type" value="Genomic_DNA"/>
</dbReference>
<sequence>MLEKDILIVNPKSNISIATLWAKKDFIFNSLPENVKNRINIIGTLYTINGIKYLIQTLGENPQINKIILYGPDLTLSGQALIDIFNNKDKETLKRYNINLDYDKIKEILNTTNIIDMRKDFWNKNISKLEEIIESNYKPENIFRRKINIEIKEEVKKDYGYIIPLPPAFIYEESLFNAWIRLLTEIKIYGILKDSEYNEKQLERLNIIVSLGLYGRKYQLEKEFDEFIKLEEFEKHLRGYFIDKKPDGVDYTYGERFLNYNNLNQLQYIINKLSKNPETRRAIMITWNPNIDIHSNDPPCVISIEGIIQGKYLNLTEYIRSNDMFRGWPLNMYALIRIGEYIVNEINKRTNKEYELGIVTTISASAHVYEHDFPYMEKVLEKYGYRIKSFVPDPKGNFIIYNEDNKTFVEHRSYDNTILDFKFGSENDDEIYNKLKGLPFFTSYDHSMYVGREIYKATKFRRIGKKYMQDRV</sequence>
<reference evidence="5" key="2">
    <citation type="submission" date="2017-05" db="EMBL/GenBank/DDBJ databases">
        <authorList>
            <person name="Song R."/>
            <person name="Chenine A.L."/>
            <person name="Ruprecht R.M."/>
        </authorList>
    </citation>
    <scope>NUCLEOTIDE SEQUENCE</scope>
    <source>
        <strain evidence="5">SCGC AB-777_O03</strain>
    </source>
</reference>
<feature type="domain" description="Thymidylate synthase/dCMP hydroxymethylase" evidence="3">
    <location>
        <begin position="247"/>
        <end position="384"/>
    </location>
</feature>
<dbReference type="InterPro" id="IPR023451">
    <property type="entry name" value="Thymidate_synth/dCMP_Mease_dom"/>
</dbReference>
<evidence type="ECO:0000313" key="6">
    <source>
        <dbReference type="EMBL" id="PVU71652.1"/>
    </source>
</evidence>
<evidence type="ECO:0000313" key="7">
    <source>
        <dbReference type="Proteomes" id="UP000245908"/>
    </source>
</evidence>
<feature type="domain" description="DUF4346" evidence="4">
    <location>
        <begin position="393"/>
        <end position="470"/>
    </location>
</feature>
<dbReference type="GO" id="GO:0004799">
    <property type="term" value="F:thymidylate synthase activity"/>
    <property type="evidence" value="ECO:0007669"/>
    <property type="project" value="TreeGrafter"/>
</dbReference>
<keyword evidence="2" id="KW-0808">Transferase</keyword>
<dbReference type="PANTHER" id="PTHR11548">
    <property type="entry name" value="THYMIDYLATE SYNTHASE 1"/>
    <property type="match status" value="1"/>
</dbReference>
<evidence type="ECO:0000313" key="5">
    <source>
        <dbReference type="EMBL" id="PVU70526.1"/>
    </source>
</evidence>
<reference evidence="5 7" key="1">
    <citation type="journal article" date="2015" name="Appl. Environ. Microbiol.">
        <title>Nanoarchaeota, Their Sulfolobales Host, and Nanoarchaeota Virus Distribution across Yellowstone National Park Hot Springs.</title>
        <authorList>
            <person name="Munson-McGee J.H."/>
            <person name="Field E.K."/>
            <person name="Bateson M."/>
            <person name="Rooney C."/>
            <person name="Stepanauskas R."/>
            <person name="Young M.J."/>
        </authorList>
    </citation>
    <scope>NUCLEOTIDE SEQUENCE [LARGE SCALE GENOMIC DNA]</scope>
    <source>
        <strain evidence="5">SCGC AB-777_O03</strain>
    </source>
</reference>
<dbReference type="EMBL" id="QEFH01000002">
    <property type="protein sequence ID" value="PVU71652.1"/>
    <property type="molecule type" value="Genomic_DNA"/>
</dbReference>
<dbReference type="Pfam" id="PF00303">
    <property type="entry name" value="Thymidylat_synt"/>
    <property type="match status" value="1"/>
</dbReference>
<dbReference type="GO" id="GO:0032259">
    <property type="term" value="P:methylation"/>
    <property type="evidence" value="ECO:0007669"/>
    <property type="project" value="UniProtKB-KW"/>
</dbReference>
<accession>A0A2T9WRR7</accession>
<dbReference type="Gene3D" id="3.30.572.10">
    <property type="entry name" value="Thymidylate synthase/dCMP hydroxymethylase domain"/>
    <property type="match status" value="1"/>
</dbReference>
<dbReference type="AlphaFoldDB" id="A0A2T9WRR7"/>
<dbReference type="GO" id="GO:0005829">
    <property type="term" value="C:cytosol"/>
    <property type="evidence" value="ECO:0007669"/>
    <property type="project" value="TreeGrafter"/>
</dbReference>
<keyword evidence="1" id="KW-0489">Methyltransferase</keyword>
<proteinExistence type="predicted"/>
<organism evidence="5 7">
    <name type="scientific">Nanobsidianus stetteri</name>
    <dbReference type="NCBI Taxonomy" id="1294122"/>
    <lineage>
        <taxon>Archaea</taxon>
        <taxon>Nanobdellota</taxon>
        <taxon>Candidatus Nanoarchaeia</taxon>
        <taxon>Nanoarchaeales</taxon>
        <taxon>Nanopusillaceae</taxon>
        <taxon>Candidatus Nanobsidianus</taxon>
    </lineage>
</organism>
<dbReference type="InterPro" id="IPR025595">
    <property type="entry name" value="PterinBD-DUF4346"/>
</dbReference>
<dbReference type="InterPro" id="IPR036926">
    <property type="entry name" value="Thymidate_synth/dCMP_Mease_sf"/>
</dbReference>